<sequence>MESLCSALRHVLKLDLDQPRAIRVAQETLRYLCGVCDAYAYQHFLKDNVRFRDLDISAKDFRLSLIEKSYFTLNVKFMALNLCKSAVNVDTIHHFANAFEIVRNDAVLLRRAFEDAKFRRSMRKSARVKSLKPEDIEEGSVERAQRDFNDMYPELMKHVRQKTFRKLKFLVNAENAEFSDFNGELLYKAIKAYYMMVPSDKSQAHILNYLRSTCTNHALNIISAKTSDKRRRMNNAGSDGFGGQSFSLTCVSENQLAVIDGEELFSYEGTLNAANQNDSSKMLSDLNFERVVSALGKSRVRRRAILIVSGQDDSRFTRYLRARGFIKLDEDCADFVSRTKHENVVPHLADHLGVCKERLTKFLRKVGTELIKHRSVA</sequence>
<dbReference type="Proteomes" id="UP000015545">
    <property type="component" value="Segment"/>
</dbReference>
<gene>
    <name evidence="1" type="ORF">PaBG_00113</name>
</gene>
<dbReference type="KEGG" id="vg:16574799"/>
<name>S5VV61_9CAUD</name>
<evidence type="ECO:0000313" key="1">
    <source>
        <dbReference type="EMBL" id="AGS81997.1"/>
    </source>
</evidence>
<dbReference type="EMBL" id="KF147891">
    <property type="protein sequence ID" value="AGS81997.1"/>
    <property type="molecule type" value="Genomic_DNA"/>
</dbReference>
<proteinExistence type="predicted"/>
<reference evidence="1 2" key="1">
    <citation type="journal article" date="2014" name="Genome Announc.">
        <title>Complete Genome Sequence of the Novel Giant Pseudomonas Phage PaBG.</title>
        <authorList>
            <person name="Sykilinda N.N."/>
            <person name="Bondar A.A."/>
            <person name="Gorshkova A.S."/>
            <person name="Kurochkina L.P."/>
            <person name="Kulikov E.E."/>
            <person name="Shneider M.M."/>
            <person name="Kadykov V.A."/>
            <person name="Solovjeva N.V."/>
            <person name="Kabilov M.R."/>
            <person name="Mesyanzhinov V.V."/>
            <person name="Vlassov V.V."/>
            <person name="Drukker V.V."/>
            <person name="Miroshnikov K.A."/>
        </authorList>
    </citation>
    <scope>NUCLEOTIDE SEQUENCE [LARGE SCALE GENOMIC DNA]</scope>
</reference>
<protein>
    <submittedName>
        <fullName evidence="1">Uncharacterized protein</fullName>
    </submittedName>
</protein>
<evidence type="ECO:0000313" key="2">
    <source>
        <dbReference type="Proteomes" id="UP000015545"/>
    </source>
</evidence>
<organism evidence="1 2">
    <name type="scientific">Pseudomonas phage PaBG</name>
    <dbReference type="NCBI Taxonomy" id="1335230"/>
    <lineage>
        <taxon>Viruses</taxon>
        <taxon>Duplodnaviria</taxon>
        <taxon>Heunggongvirae</taxon>
        <taxon>Uroviricota</taxon>
        <taxon>Caudoviricetes</taxon>
        <taxon>Baikalvirus</taxon>
        <taxon>Baikalvirus PaBG</taxon>
    </lineage>
</organism>
<keyword evidence="2" id="KW-1185">Reference proteome</keyword>
<dbReference type="RefSeq" id="YP_008433444.1">
    <property type="nucleotide sequence ID" value="NC_022096.1"/>
</dbReference>
<accession>S5VV61</accession>